<accession>A0A2N0ZH46</accession>
<comment type="caution">
    <text evidence="2">The sequence shown here is derived from an EMBL/GenBank/DDBJ whole genome shotgun (WGS) entry which is preliminary data.</text>
</comment>
<dbReference type="Pfam" id="PF03473">
    <property type="entry name" value="MOSC"/>
    <property type="match status" value="1"/>
</dbReference>
<name>A0A2N0ZH46_9BACI</name>
<sequence length="242" mass="28091">MERIGHVGKIMRYPVKSFSGEAVQSTRVMDYGIYGDRSHVITEKIRHRYLTITHFQGMVKYKAAFTGGECPDDHYPPVKIIGPDNRSYDWEDEEWREELSKQSKKPLSFKKYDPLHVPIGAIEEENLLIVTDASLKKISELTGRDAINEQRFRPNLQLELLNQMPFIEEEWFSKRLQIGKEVEIEIKRHCERCMIITVDPETGERDANVHKQVITQRNNHFGVYASIVKTGTISAGDEVWLE</sequence>
<dbReference type="Gene3D" id="2.40.33.20">
    <property type="entry name" value="PK beta-barrel domain-like"/>
    <property type="match status" value="1"/>
</dbReference>
<dbReference type="RefSeq" id="WP_066193198.1">
    <property type="nucleotide sequence ID" value="NZ_JARMMB010000028.1"/>
</dbReference>
<protein>
    <submittedName>
        <fullName evidence="2">MOSC domain-containing protein</fullName>
    </submittedName>
</protein>
<evidence type="ECO:0000313" key="3">
    <source>
        <dbReference type="Proteomes" id="UP000233343"/>
    </source>
</evidence>
<gene>
    <name evidence="2" type="ORF">CWS20_11735</name>
</gene>
<dbReference type="Proteomes" id="UP000233343">
    <property type="component" value="Unassembled WGS sequence"/>
</dbReference>
<dbReference type="InterPro" id="IPR011037">
    <property type="entry name" value="Pyrv_Knase-like_insert_dom_sf"/>
</dbReference>
<proteinExistence type="predicted"/>
<evidence type="ECO:0000259" key="1">
    <source>
        <dbReference type="PROSITE" id="PS51340"/>
    </source>
</evidence>
<dbReference type="SUPFAM" id="SSF50800">
    <property type="entry name" value="PK beta-barrel domain-like"/>
    <property type="match status" value="1"/>
</dbReference>
<evidence type="ECO:0000313" key="2">
    <source>
        <dbReference type="EMBL" id="PKG28832.1"/>
    </source>
</evidence>
<dbReference type="GO" id="GO:0003824">
    <property type="term" value="F:catalytic activity"/>
    <property type="evidence" value="ECO:0007669"/>
    <property type="project" value="InterPro"/>
</dbReference>
<feature type="domain" description="MOSC" evidence="1">
    <location>
        <begin position="88"/>
        <end position="242"/>
    </location>
</feature>
<reference evidence="2 3" key="1">
    <citation type="journal article" date="2010" name="Int. J. Syst. Evol. Microbiol.">
        <title>Bacillus horneckiae sp. nov., isolated from a spacecraft-assembly clean room.</title>
        <authorList>
            <person name="Vaishampayan P."/>
            <person name="Probst A."/>
            <person name="Krishnamurthi S."/>
            <person name="Ghosh S."/>
            <person name="Osman S."/>
            <person name="McDowall A."/>
            <person name="Ruckmani A."/>
            <person name="Mayilraj S."/>
            <person name="Venkateswaran K."/>
        </authorList>
    </citation>
    <scope>NUCLEOTIDE SEQUENCE [LARGE SCALE GENOMIC DNA]</scope>
    <source>
        <strain evidence="3">1PO1SC</strain>
    </source>
</reference>
<dbReference type="PROSITE" id="PS51340">
    <property type="entry name" value="MOSC"/>
    <property type="match status" value="1"/>
</dbReference>
<organism evidence="2 3">
    <name type="scientific">Cytobacillus horneckiae</name>
    <dbReference type="NCBI Taxonomy" id="549687"/>
    <lineage>
        <taxon>Bacteria</taxon>
        <taxon>Bacillati</taxon>
        <taxon>Bacillota</taxon>
        <taxon>Bacilli</taxon>
        <taxon>Bacillales</taxon>
        <taxon>Bacillaceae</taxon>
        <taxon>Cytobacillus</taxon>
    </lineage>
</organism>
<dbReference type="InterPro" id="IPR005302">
    <property type="entry name" value="MoCF_Sase_C"/>
</dbReference>
<keyword evidence="3" id="KW-1185">Reference proteome</keyword>
<dbReference type="AlphaFoldDB" id="A0A2N0ZH46"/>
<dbReference type="GO" id="GO:0030170">
    <property type="term" value="F:pyridoxal phosphate binding"/>
    <property type="evidence" value="ECO:0007669"/>
    <property type="project" value="InterPro"/>
</dbReference>
<dbReference type="EMBL" id="PISD01000023">
    <property type="protein sequence ID" value="PKG28832.1"/>
    <property type="molecule type" value="Genomic_DNA"/>
</dbReference>
<dbReference type="GO" id="GO:0030151">
    <property type="term" value="F:molybdenum ion binding"/>
    <property type="evidence" value="ECO:0007669"/>
    <property type="project" value="InterPro"/>
</dbReference>